<sequence length="162" mass="17253">MGTGTRGWTLSVVAVVVGIVVAAGLGFWQLSVKSAPAPVPISDDGQAREQVTEFVATNVVKMLSFTPTISRGEIDAVTEVLTGSAVEDYRKQIRAKPADVTQKATVRNTGVESLTADDAKVMAFVDQRSETAVGPSTKDALAYRVSLTRVDGAWRISELEQL</sequence>
<evidence type="ECO:0000313" key="5">
    <source>
        <dbReference type="Proteomes" id="UP000466906"/>
    </source>
</evidence>
<evidence type="ECO:0000313" key="4">
    <source>
        <dbReference type="EMBL" id="BBX27714.1"/>
    </source>
</evidence>
<evidence type="ECO:0000256" key="1">
    <source>
        <dbReference type="ARBA" id="ARBA00004370"/>
    </source>
</evidence>
<reference evidence="4 5" key="1">
    <citation type="journal article" date="2019" name="Emerg. Microbes Infect.">
        <title>Comprehensive subspecies identification of 175 nontuberculous mycobacteria species based on 7547 genomic profiles.</title>
        <authorList>
            <person name="Matsumoto Y."/>
            <person name="Kinjo T."/>
            <person name="Motooka D."/>
            <person name="Nabeya D."/>
            <person name="Jung N."/>
            <person name="Uechi K."/>
            <person name="Horii T."/>
            <person name="Iida T."/>
            <person name="Fujita J."/>
            <person name="Nakamura S."/>
        </authorList>
    </citation>
    <scope>NUCLEOTIDE SEQUENCE [LARGE SCALE GENOMIC DNA]</scope>
    <source>
        <strain evidence="4 5">JCM 12272</strain>
    </source>
</reference>
<evidence type="ECO:0000256" key="2">
    <source>
        <dbReference type="ARBA" id="ARBA00023136"/>
    </source>
</evidence>
<dbReference type="RefSeq" id="WP_163664896.1">
    <property type="nucleotide sequence ID" value="NZ_AP022565.1"/>
</dbReference>
<protein>
    <recommendedName>
        <fullName evidence="6">Mce associated membrane protein</fullName>
    </recommendedName>
</protein>
<dbReference type="EMBL" id="AP022565">
    <property type="protein sequence ID" value="BBX27714.1"/>
    <property type="molecule type" value="Genomic_DNA"/>
</dbReference>
<gene>
    <name evidence="4" type="ORF">MALV_28390</name>
</gene>
<organism evidence="4 5">
    <name type="scientific">Mycolicibacterium alvei</name>
    <dbReference type="NCBI Taxonomy" id="67081"/>
    <lineage>
        <taxon>Bacteria</taxon>
        <taxon>Bacillati</taxon>
        <taxon>Actinomycetota</taxon>
        <taxon>Actinomycetes</taxon>
        <taxon>Mycobacteriales</taxon>
        <taxon>Mycobacteriaceae</taxon>
        <taxon>Mycolicibacterium</taxon>
    </lineage>
</organism>
<accession>A0A6N4UVN7</accession>
<keyword evidence="2 3" id="KW-0472">Membrane</keyword>
<dbReference type="PANTHER" id="PTHR37042">
    <property type="entry name" value="OUTER MEMBRANE PROTEIN RV1973"/>
    <property type="match status" value="1"/>
</dbReference>
<proteinExistence type="predicted"/>
<feature type="transmembrane region" description="Helical" evidence="3">
    <location>
        <begin position="7"/>
        <end position="28"/>
    </location>
</feature>
<dbReference type="PANTHER" id="PTHR37042:SF4">
    <property type="entry name" value="OUTER MEMBRANE PROTEIN RV1973"/>
    <property type="match status" value="1"/>
</dbReference>
<dbReference type="AlphaFoldDB" id="A0A6N4UVN7"/>
<keyword evidence="3" id="KW-1133">Transmembrane helix</keyword>
<dbReference type="KEGG" id="malv:MALV_28390"/>
<evidence type="ECO:0008006" key="6">
    <source>
        <dbReference type="Google" id="ProtNLM"/>
    </source>
</evidence>
<evidence type="ECO:0000256" key="3">
    <source>
        <dbReference type="SAM" id="Phobius"/>
    </source>
</evidence>
<comment type="subcellular location">
    <subcellularLocation>
        <location evidence="1">Membrane</location>
    </subcellularLocation>
</comment>
<dbReference type="Proteomes" id="UP000466906">
    <property type="component" value="Chromosome"/>
</dbReference>
<keyword evidence="3" id="KW-0812">Transmembrane</keyword>
<name>A0A6N4UVN7_9MYCO</name>
<keyword evidence="5" id="KW-1185">Reference proteome</keyword>
<dbReference type="GO" id="GO:0016020">
    <property type="term" value="C:membrane"/>
    <property type="evidence" value="ECO:0007669"/>
    <property type="project" value="UniProtKB-SubCell"/>
</dbReference>